<dbReference type="EMBL" id="LAZR01027421">
    <property type="protein sequence ID" value="KKL65786.1"/>
    <property type="molecule type" value="Genomic_DNA"/>
</dbReference>
<gene>
    <name evidence="1" type="ORF">LCGC14_2151500</name>
</gene>
<dbReference type="AlphaFoldDB" id="A0A0F9EHQ0"/>
<protein>
    <submittedName>
        <fullName evidence="1">Uncharacterized protein</fullName>
    </submittedName>
</protein>
<reference evidence="1" key="1">
    <citation type="journal article" date="2015" name="Nature">
        <title>Complex archaea that bridge the gap between prokaryotes and eukaryotes.</title>
        <authorList>
            <person name="Spang A."/>
            <person name="Saw J.H."/>
            <person name="Jorgensen S.L."/>
            <person name="Zaremba-Niedzwiedzka K."/>
            <person name="Martijn J."/>
            <person name="Lind A.E."/>
            <person name="van Eijk R."/>
            <person name="Schleper C."/>
            <person name="Guy L."/>
            <person name="Ettema T.J."/>
        </authorList>
    </citation>
    <scope>NUCLEOTIDE SEQUENCE</scope>
</reference>
<evidence type="ECO:0000313" key="1">
    <source>
        <dbReference type="EMBL" id="KKL65786.1"/>
    </source>
</evidence>
<proteinExistence type="predicted"/>
<accession>A0A0F9EHQ0</accession>
<organism evidence="1">
    <name type="scientific">marine sediment metagenome</name>
    <dbReference type="NCBI Taxonomy" id="412755"/>
    <lineage>
        <taxon>unclassified sequences</taxon>
        <taxon>metagenomes</taxon>
        <taxon>ecological metagenomes</taxon>
    </lineage>
</organism>
<comment type="caution">
    <text evidence="1">The sequence shown here is derived from an EMBL/GenBank/DDBJ whole genome shotgun (WGS) entry which is preliminary data.</text>
</comment>
<sequence>MLFVTMFGLSLLVALLLYGVLKEGDIPRKIPLLVTEDAANTFTTTQILLPNVKGETVFDLDKVQLNLKPVVPAAVDDWGEYTVQIVRDTGTVPTAILSVEDSRVLYHAVVRTTSGTEAADLIFIDRDEIGKEHVGYAEYIANDSLYMSVLGDAQAVATVVAGWMIGSVEKLTALQVMALLTSQLN</sequence>
<name>A0A0F9EHQ0_9ZZZZ</name>